<feature type="transmembrane region" description="Helical" evidence="1">
    <location>
        <begin position="41"/>
        <end position="61"/>
    </location>
</feature>
<dbReference type="InterPro" id="IPR005046">
    <property type="entry name" value="DUF285"/>
</dbReference>
<evidence type="ECO:0000313" key="3">
    <source>
        <dbReference type="Proteomes" id="UP000018731"/>
    </source>
</evidence>
<evidence type="ECO:0008006" key="4">
    <source>
        <dbReference type="Google" id="ProtNLM"/>
    </source>
</evidence>
<dbReference type="Pfam" id="PF03382">
    <property type="entry name" value="DUF285"/>
    <property type="match status" value="1"/>
</dbReference>
<keyword evidence="3" id="KW-1185">Reference proteome</keyword>
<keyword evidence="1" id="KW-1133">Transmembrane helix</keyword>
<dbReference type="PATRIC" id="fig|1357400.3.peg.2217"/>
<dbReference type="NCBIfam" id="TIGR02167">
    <property type="entry name" value="Liste_lipo_26"/>
    <property type="match status" value="1"/>
</dbReference>
<comment type="caution">
    <text evidence="2">The sequence shown here is derived from an EMBL/GenBank/DDBJ whole genome shotgun (WGS) entry which is preliminary data.</text>
</comment>
<dbReference type="Proteomes" id="UP000018731">
    <property type="component" value="Unassembled WGS sequence"/>
</dbReference>
<dbReference type="eggNOG" id="COG3291">
    <property type="taxonomic scope" value="Bacteria"/>
</dbReference>
<dbReference type="AlphaFoldDB" id="V8C652"/>
<dbReference type="OrthoDB" id="5354002at2"/>
<gene>
    <name evidence="2" type="ORF">HMPREF2086_01648</name>
</gene>
<sequence length="322" mass="36725">MLYKNQKHTKQECQQYKPNKPASLVLSLEFLLGMSATLCKAIFVGLFGMAVIFGATGCALFQKDKAISEDIADDDSQSESTEDDDTELDISKLEIKSSAIPLPSGKRLADSRQIATDASDDGYDNCPNPKYFPKNLIALKKLIRDESINLGEIDTSKITDMKRLFFDTEEDENDPDTEYLIPLRYEFKGIECWDVSNVKDMSLMFKGLETFNEPLNNWDVSSVEVMIAMFAGAEAFNQPLDKWNVSRVRSMKGMFYGTKAFNQPLDMWNIRNVKNMNKMFEKTPAYKQNLDAWGDKLRPDAIMKDMFKDSALEKNPPKWLKK</sequence>
<keyword evidence="1" id="KW-0812">Transmembrane</keyword>
<evidence type="ECO:0000313" key="2">
    <source>
        <dbReference type="EMBL" id="ETD22849.1"/>
    </source>
</evidence>
<dbReference type="HOGENOM" id="CLU_862690_0_0_7"/>
<accession>V8C652</accession>
<name>V8C652_9HELI</name>
<dbReference type="EMBL" id="AZJI01000007">
    <property type="protein sequence ID" value="ETD22849.1"/>
    <property type="molecule type" value="Genomic_DNA"/>
</dbReference>
<dbReference type="InterPro" id="IPR011889">
    <property type="entry name" value="Liste_lipo_26"/>
</dbReference>
<proteinExistence type="predicted"/>
<organism evidence="2 3">
    <name type="scientific">Helicobacter macacae MIT 99-5501</name>
    <dbReference type="NCBI Taxonomy" id="1357400"/>
    <lineage>
        <taxon>Bacteria</taxon>
        <taxon>Pseudomonadati</taxon>
        <taxon>Campylobacterota</taxon>
        <taxon>Epsilonproteobacteria</taxon>
        <taxon>Campylobacterales</taxon>
        <taxon>Helicobacteraceae</taxon>
        <taxon>Helicobacter</taxon>
    </lineage>
</organism>
<reference evidence="2 3" key="1">
    <citation type="journal article" date="2014" name="Genome Announc.">
        <title>Draft genome sequences of six enterohepatic helicobacter species isolated from humans and one from rhesus macaques.</title>
        <authorList>
            <person name="Shen Z."/>
            <person name="Sheh A."/>
            <person name="Young S.K."/>
            <person name="Abouelliel A."/>
            <person name="Ward D.V."/>
            <person name="Earl A.M."/>
            <person name="Fox J.G."/>
        </authorList>
    </citation>
    <scope>NUCLEOTIDE SEQUENCE [LARGE SCALE GENOMIC DNA]</scope>
    <source>
        <strain evidence="2 3">MIT 99-5501</strain>
    </source>
</reference>
<dbReference type="STRING" id="1357400.HMPREF2086_01648"/>
<dbReference type="RefSeq" id="WP_023928403.1">
    <property type="nucleotide sequence ID" value="NZ_KI669455.1"/>
</dbReference>
<protein>
    <recommendedName>
        <fullName evidence="4">Bacterial surface protein 26-residue</fullName>
    </recommendedName>
</protein>
<keyword evidence="1" id="KW-0472">Membrane</keyword>
<evidence type="ECO:0000256" key="1">
    <source>
        <dbReference type="SAM" id="Phobius"/>
    </source>
</evidence>